<feature type="transmembrane region" description="Helical" evidence="1">
    <location>
        <begin position="12"/>
        <end position="33"/>
    </location>
</feature>
<keyword evidence="1" id="KW-0472">Membrane</keyword>
<evidence type="ECO:0000313" key="2">
    <source>
        <dbReference type="EMBL" id="ESP88742.1"/>
    </source>
</evidence>
<keyword evidence="1" id="KW-0812">Transmembrane</keyword>
<keyword evidence="1" id="KW-1133">Transmembrane helix</keyword>
<dbReference type="STRING" id="1324957.K933_07823"/>
<reference evidence="2 3" key="1">
    <citation type="journal article" date="2013" name="Genome Announc.">
        <title>Draft Genome Sequence of 'Candidatus Halobonum tyrrellensis' Strain G22, Isolated from the Hypersaline Waters of Lake Tyrrell, Australia.</title>
        <authorList>
            <person name="Ugalde J.A."/>
            <person name="Narasingarao P."/>
            <person name="Kuo S."/>
            <person name="Podell S."/>
            <person name="Allen E.E."/>
        </authorList>
    </citation>
    <scope>NUCLEOTIDE SEQUENCE [LARGE SCALE GENOMIC DNA]</scope>
    <source>
        <strain evidence="2 3">G22</strain>
    </source>
</reference>
<name>V4IZZ8_9EURY</name>
<comment type="caution">
    <text evidence="2">The sequence shown here is derived from an EMBL/GenBank/DDBJ whole genome shotgun (WGS) entry which is preliminary data.</text>
</comment>
<feature type="transmembrane region" description="Helical" evidence="1">
    <location>
        <begin position="39"/>
        <end position="63"/>
    </location>
</feature>
<dbReference type="EMBL" id="ASGZ01000026">
    <property type="protein sequence ID" value="ESP88742.1"/>
    <property type="molecule type" value="Genomic_DNA"/>
</dbReference>
<evidence type="ECO:0000313" key="3">
    <source>
        <dbReference type="Proteomes" id="UP000017840"/>
    </source>
</evidence>
<sequence>MDVRRTVVDHPLPVVFAAAFAVAFVATVGYVAGGGSTGLVLRLAAVTTVLFGFAAAFAAGPLAERYL</sequence>
<dbReference type="AlphaFoldDB" id="V4IZZ8"/>
<organism evidence="2 3">
    <name type="scientific">Candidatus Halobonum tyrrellensis G22</name>
    <dbReference type="NCBI Taxonomy" id="1324957"/>
    <lineage>
        <taxon>Archaea</taxon>
        <taxon>Methanobacteriati</taxon>
        <taxon>Methanobacteriota</taxon>
        <taxon>Stenosarchaea group</taxon>
        <taxon>Halobacteria</taxon>
        <taxon>Halobacteriales</taxon>
        <taxon>Haloferacaceae</taxon>
        <taxon>Candidatus Halobonum</taxon>
    </lineage>
</organism>
<gene>
    <name evidence="2" type="ORF">K933_07823</name>
</gene>
<protein>
    <submittedName>
        <fullName evidence="2">Uncharacterized protein</fullName>
    </submittedName>
</protein>
<accession>V4IZZ8</accession>
<dbReference type="Proteomes" id="UP000017840">
    <property type="component" value="Unassembled WGS sequence"/>
</dbReference>
<proteinExistence type="predicted"/>
<keyword evidence="3" id="KW-1185">Reference proteome</keyword>
<evidence type="ECO:0000256" key="1">
    <source>
        <dbReference type="SAM" id="Phobius"/>
    </source>
</evidence>
<dbReference type="RefSeq" id="WP_023394150.1">
    <property type="nucleotide sequence ID" value="NZ_ASGZ01000026.1"/>
</dbReference>